<dbReference type="GO" id="GO:0004180">
    <property type="term" value="F:carboxypeptidase activity"/>
    <property type="evidence" value="ECO:0007669"/>
    <property type="project" value="UniProtKB-ARBA"/>
</dbReference>
<dbReference type="CDD" id="cd16913">
    <property type="entry name" value="YkuD_like"/>
    <property type="match status" value="1"/>
</dbReference>
<keyword evidence="11" id="KW-1185">Reference proteome</keyword>
<dbReference type="Pfam" id="PF20142">
    <property type="entry name" value="Scaffold"/>
    <property type="match status" value="1"/>
</dbReference>
<dbReference type="PANTHER" id="PTHR41533">
    <property type="entry name" value="L,D-TRANSPEPTIDASE HI_1667-RELATED"/>
    <property type="match status" value="1"/>
</dbReference>
<keyword evidence="4 7" id="KW-0133">Cell shape</keyword>
<dbReference type="GO" id="GO:0071555">
    <property type="term" value="P:cell wall organization"/>
    <property type="evidence" value="ECO:0007669"/>
    <property type="project" value="UniProtKB-UniRule"/>
</dbReference>
<dbReference type="InterPro" id="IPR045380">
    <property type="entry name" value="LD_TPept_scaffold_dom"/>
</dbReference>
<dbReference type="GO" id="GO:0016740">
    <property type="term" value="F:transferase activity"/>
    <property type="evidence" value="ECO:0007669"/>
    <property type="project" value="UniProtKB-KW"/>
</dbReference>
<dbReference type="AlphaFoldDB" id="A0A074JNS8"/>
<dbReference type="SUPFAM" id="SSF47090">
    <property type="entry name" value="PGBD-like"/>
    <property type="match status" value="1"/>
</dbReference>
<reference evidence="10 11" key="1">
    <citation type="journal article" date="2015" name="Antonie Van Leeuwenhoek">
        <title>Thioclava indica sp. nov., isolated from surface seawater of the Indian Ocean.</title>
        <authorList>
            <person name="Liu Y."/>
            <person name="Lai Q."/>
            <person name="Du J."/>
            <person name="Xu H."/>
            <person name="Jiang L."/>
            <person name="Shao Z."/>
        </authorList>
    </citation>
    <scope>NUCLEOTIDE SEQUENCE [LARGE SCALE GENOMIC DNA]</scope>
    <source>
        <strain evidence="10 11">DT23-4</strain>
    </source>
</reference>
<evidence type="ECO:0000256" key="4">
    <source>
        <dbReference type="ARBA" id="ARBA00022960"/>
    </source>
</evidence>
<gene>
    <name evidence="10" type="ORF">DT23_04170</name>
</gene>
<dbReference type="GO" id="GO:0008360">
    <property type="term" value="P:regulation of cell shape"/>
    <property type="evidence" value="ECO:0007669"/>
    <property type="project" value="UniProtKB-UniRule"/>
</dbReference>
<accession>A0A074JNS8</accession>
<dbReference type="RefSeq" id="WP_038130943.1">
    <property type="nucleotide sequence ID" value="NZ_AUNB01000029.1"/>
</dbReference>
<keyword evidence="3" id="KW-0808">Transferase</keyword>
<dbReference type="UniPathway" id="UPA00219"/>
<dbReference type="Proteomes" id="UP000027471">
    <property type="component" value="Unassembled WGS sequence"/>
</dbReference>
<dbReference type="eggNOG" id="COG2989">
    <property type="taxonomic scope" value="Bacteria"/>
</dbReference>
<evidence type="ECO:0000256" key="2">
    <source>
        <dbReference type="ARBA" id="ARBA00005992"/>
    </source>
</evidence>
<comment type="pathway">
    <text evidence="1 7">Cell wall biogenesis; peptidoglycan biosynthesis.</text>
</comment>
<dbReference type="InterPro" id="IPR036366">
    <property type="entry name" value="PGBDSf"/>
</dbReference>
<dbReference type="Gene3D" id="2.40.440.10">
    <property type="entry name" value="L,D-transpeptidase catalytic domain-like"/>
    <property type="match status" value="1"/>
</dbReference>
<keyword evidence="6 7" id="KW-0961">Cell wall biogenesis/degradation</keyword>
<feature type="domain" description="L,D-TPase catalytic" evidence="9">
    <location>
        <begin position="306"/>
        <end position="482"/>
    </location>
</feature>
<evidence type="ECO:0000259" key="9">
    <source>
        <dbReference type="PROSITE" id="PS52029"/>
    </source>
</evidence>
<dbReference type="PANTHER" id="PTHR41533:SF2">
    <property type="entry name" value="BLR7131 PROTEIN"/>
    <property type="match status" value="1"/>
</dbReference>
<dbReference type="InterPro" id="IPR005490">
    <property type="entry name" value="LD_TPept_cat_dom"/>
</dbReference>
<evidence type="ECO:0000256" key="6">
    <source>
        <dbReference type="ARBA" id="ARBA00023316"/>
    </source>
</evidence>
<evidence type="ECO:0000256" key="5">
    <source>
        <dbReference type="ARBA" id="ARBA00022984"/>
    </source>
</evidence>
<comment type="similarity">
    <text evidence="2">Belongs to the YkuD family.</text>
</comment>
<keyword evidence="5 7" id="KW-0573">Peptidoglycan synthesis</keyword>
<feature type="chain" id="PRO_5001695000" description="L,D-TPase catalytic domain-containing protein" evidence="8">
    <location>
        <begin position="24"/>
        <end position="546"/>
    </location>
</feature>
<protein>
    <recommendedName>
        <fullName evidence="9">L,D-TPase catalytic domain-containing protein</fullName>
    </recommendedName>
</protein>
<organism evidence="10 11">
    <name type="scientific">Thioclava indica</name>
    <dbReference type="NCBI Taxonomy" id="1353528"/>
    <lineage>
        <taxon>Bacteria</taxon>
        <taxon>Pseudomonadati</taxon>
        <taxon>Pseudomonadota</taxon>
        <taxon>Alphaproteobacteria</taxon>
        <taxon>Rhodobacterales</taxon>
        <taxon>Paracoccaceae</taxon>
        <taxon>Thioclava</taxon>
    </lineage>
</organism>
<evidence type="ECO:0000313" key="11">
    <source>
        <dbReference type="Proteomes" id="UP000027471"/>
    </source>
</evidence>
<dbReference type="PROSITE" id="PS52029">
    <property type="entry name" value="LD_TPASE"/>
    <property type="match status" value="1"/>
</dbReference>
<dbReference type="InterPro" id="IPR036365">
    <property type="entry name" value="PGBD-like_sf"/>
</dbReference>
<dbReference type="STRING" id="1353528.DT23_04170"/>
<evidence type="ECO:0000256" key="8">
    <source>
        <dbReference type="SAM" id="SignalP"/>
    </source>
</evidence>
<evidence type="ECO:0000256" key="7">
    <source>
        <dbReference type="PROSITE-ProRule" id="PRU01373"/>
    </source>
</evidence>
<dbReference type="EMBL" id="AUNB01000029">
    <property type="protein sequence ID" value="KEO59281.1"/>
    <property type="molecule type" value="Genomic_DNA"/>
</dbReference>
<keyword evidence="8" id="KW-0732">Signal</keyword>
<dbReference type="Pfam" id="PF01471">
    <property type="entry name" value="PG_binding_1"/>
    <property type="match status" value="1"/>
</dbReference>
<sequence>MVFGLRAIALAATVSGVALGAFAQGTAQIAAQGAMSPVSGIELSGFTQAIAEAAASDPALAAFYAARDYRPIWTSADDAPRRAALFSALDVSGMQGLPQAHYDPKALRARFGSVQSERQRGLLEVALSKVFLDYAHDVSHGVLDPHKVLSDIKREPLRADPQARLTAFAASANPALFIRDLAPKMPQYAQLLKAKLDLQAQLGEGGWGARVSAKKLQPGDTGPAVIALRDRLQKMGYLGRSATAVYDANIQKAVQAYQADQGLTPDGVAGAGTLKQINQSPEDRMKSILVALERVRWLNGLDLSGRYVWVNIPDFSVRVVDDGKTTFRSVTVVGQNNSDRRTPEFSDEMERMVINPAWHVPRSIVTKEYLPMMQRNPNAAGQLDLIDSRGRVVPRSAVNFAAYSARNFPFAMKQPPSNRNALGLVKFLFPNKWNIYLHDTPSKSLFKKESRAFSHGCVRVGQPFDLAYVLLGAQSDDPRAEFQRILNSGRETTVPLKQPVPVHLVYFTAWPTPSGHVEYRRDVYGRDATLFTALQRAGVELPGSKG</sequence>
<dbReference type="Pfam" id="PF03734">
    <property type="entry name" value="YkuD"/>
    <property type="match status" value="1"/>
</dbReference>
<evidence type="ECO:0000256" key="1">
    <source>
        <dbReference type="ARBA" id="ARBA00004752"/>
    </source>
</evidence>
<proteinExistence type="inferred from homology"/>
<dbReference type="InterPro" id="IPR038063">
    <property type="entry name" value="Transpep_catalytic_dom"/>
</dbReference>
<feature type="active site" description="Proton donor/acceptor" evidence="7">
    <location>
        <position position="438"/>
    </location>
</feature>
<evidence type="ECO:0000256" key="3">
    <source>
        <dbReference type="ARBA" id="ARBA00022679"/>
    </source>
</evidence>
<feature type="active site" description="Nucleophile" evidence="7">
    <location>
        <position position="457"/>
    </location>
</feature>
<dbReference type="Gene3D" id="1.10.101.10">
    <property type="entry name" value="PGBD-like superfamily/PGBD"/>
    <property type="match status" value="1"/>
</dbReference>
<feature type="signal peptide" evidence="8">
    <location>
        <begin position="1"/>
        <end position="23"/>
    </location>
</feature>
<dbReference type="GO" id="GO:0009252">
    <property type="term" value="P:peptidoglycan biosynthetic process"/>
    <property type="evidence" value="ECO:0007669"/>
    <property type="project" value="UniProtKB-UniPathway"/>
</dbReference>
<dbReference type="OrthoDB" id="9778545at2"/>
<dbReference type="InterPro" id="IPR002477">
    <property type="entry name" value="Peptidoglycan-bd-like"/>
</dbReference>
<dbReference type="SUPFAM" id="SSF141523">
    <property type="entry name" value="L,D-transpeptidase catalytic domain-like"/>
    <property type="match status" value="1"/>
</dbReference>
<evidence type="ECO:0000313" key="10">
    <source>
        <dbReference type="EMBL" id="KEO59281.1"/>
    </source>
</evidence>
<dbReference type="InterPro" id="IPR052905">
    <property type="entry name" value="LD-transpeptidase_YkuD-like"/>
</dbReference>
<name>A0A074JNS8_9RHOB</name>
<comment type="caution">
    <text evidence="10">The sequence shown here is derived from an EMBL/GenBank/DDBJ whole genome shotgun (WGS) entry which is preliminary data.</text>
</comment>